<keyword evidence="2" id="KW-0430">Lectin</keyword>
<dbReference type="InterPro" id="IPR000985">
    <property type="entry name" value="Lectin_LegA_CS"/>
</dbReference>
<dbReference type="InterPro" id="IPR050258">
    <property type="entry name" value="Leguminous_Lectin"/>
</dbReference>
<dbReference type="GO" id="GO:0030246">
    <property type="term" value="F:carbohydrate binding"/>
    <property type="evidence" value="ECO:0007669"/>
    <property type="project" value="UniProtKB-KW"/>
</dbReference>
<reference evidence="4 5" key="1">
    <citation type="journal article" date="2023" name="G3 (Bethesda)">
        <title>A chromosome-length genome assembly and annotation of blackberry (Rubus argutus, cv. 'Hillquist').</title>
        <authorList>
            <person name="Bruna T."/>
            <person name="Aryal R."/>
            <person name="Dudchenko O."/>
            <person name="Sargent D.J."/>
            <person name="Mead D."/>
            <person name="Buti M."/>
            <person name="Cavallini A."/>
            <person name="Hytonen T."/>
            <person name="Andres J."/>
            <person name="Pham M."/>
            <person name="Weisz D."/>
            <person name="Mascagni F."/>
            <person name="Usai G."/>
            <person name="Natali L."/>
            <person name="Bassil N."/>
            <person name="Fernandez G.E."/>
            <person name="Lomsadze A."/>
            <person name="Armour M."/>
            <person name="Olukolu B."/>
            <person name="Poorten T."/>
            <person name="Britton C."/>
            <person name="Davik J."/>
            <person name="Ashrafi H."/>
            <person name="Aiden E.L."/>
            <person name="Borodovsky M."/>
            <person name="Worthington M."/>
        </authorList>
    </citation>
    <scope>NUCLEOTIDE SEQUENCE [LARGE SCALE GENOMIC DNA]</scope>
    <source>
        <strain evidence="4">PI 553951</strain>
    </source>
</reference>
<feature type="domain" description="Legume lectin" evidence="3">
    <location>
        <begin position="31"/>
        <end position="268"/>
    </location>
</feature>
<evidence type="ECO:0000313" key="4">
    <source>
        <dbReference type="EMBL" id="KAK9907843.1"/>
    </source>
</evidence>
<dbReference type="InterPro" id="IPR016363">
    <property type="entry name" value="L-lectin"/>
</dbReference>
<comment type="similarity">
    <text evidence="1">Belongs to the leguminous lectin family.</text>
</comment>
<dbReference type="PANTHER" id="PTHR32401">
    <property type="entry name" value="CONCANAVALIN A-LIKE LECTIN FAMILY PROTEIN"/>
    <property type="match status" value="1"/>
</dbReference>
<dbReference type="AlphaFoldDB" id="A0AAW1VS41"/>
<sequence length="274" mass="29753">MAVQMIIRQFSLKQLQFLLLFFFLLSISATSLTFNFPSFPPAATNNLFIEGDASLDGSLRLTKSANQNVGRATYTQPFLLRQNSTGKLADFTTNFTFVIDSLGKTSYGDGLAFFIAPNGSLLNATVGVGGSLGLPVVNPPDTVSSYLYPFVAVEFDIFRNQVTSVQDPAGDHVGIDVDSTKSLITKPWNGSVVNGAINSARVSYHSGSKTLSGAYTSYVNGVQVMRYLHYTVDLNQYLPDWVIVGFSAGTGDLTAMHKINSWSFDSTSLVEDKF</sequence>
<dbReference type="InterPro" id="IPR013320">
    <property type="entry name" value="ConA-like_dom_sf"/>
</dbReference>
<name>A0AAW1VS41_RUBAR</name>
<dbReference type="Proteomes" id="UP001457282">
    <property type="component" value="Unassembled WGS sequence"/>
</dbReference>
<evidence type="ECO:0000256" key="2">
    <source>
        <dbReference type="ARBA" id="ARBA00022734"/>
    </source>
</evidence>
<dbReference type="InterPro" id="IPR001220">
    <property type="entry name" value="Legume_lectin_dom"/>
</dbReference>
<dbReference type="PIRSF" id="PIRSF002690">
    <property type="entry name" value="L-type_lectin_plant"/>
    <property type="match status" value="1"/>
</dbReference>
<gene>
    <name evidence="4" type="ORF">M0R45_000031</name>
</gene>
<organism evidence="4 5">
    <name type="scientific">Rubus argutus</name>
    <name type="common">Southern blackberry</name>
    <dbReference type="NCBI Taxonomy" id="59490"/>
    <lineage>
        <taxon>Eukaryota</taxon>
        <taxon>Viridiplantae</taxon>
        <taxon>Streptophyta</taxon>
        <taxon>Embryophyta</taxon>
        <taxon>Tracheophyta</taxon>
        <taxon>Spermatophyta</taxon>
        <taxon>Magnoliopsida</taxon>
        <taxon>eudicotyledons</taxon>
        <taxon>Gunneridae</taxon>
        <taxon>Pentapetalae</taxon>
        <taxon>rosids</taxon>
        <taxon>fabids</taxon>
        <taxon>Rosales</taxon>
        <taxon>Rosaceae</taxon>
        <taxon>Rosoideae</taxon>
        <taxon>Rosoideae incertae sedis</taxon>
        <taxon>Rubus</taxon>
    </lineage>
</organism>
<protein>
    <recommendedName>
        <fullName evidence="3">Legume lectin domain-containing protein</fullName>
    </recommendedName>
</protein>
<evidence type="ECO:0000313" key="5">
    <source>
        <dbReference type="Proteomes" id="UP001457282"/>
    </source>
</evidence>
<keyword evidence="5" id="KW-1185">Reference proteome</keyword>
<evidence type="ECO:0000259" key="3">
    <source>
        <dbReference type="Pfam" id="PF00139"/>
    </source>
</evidence>
<evidence type="ECO:0000256" key="1">
    <source>
        <dbReference type="ARBA" id="ARBA00007606"/>
    </source>
</evidence>
<dbReference type="Pfam" id="PF00139">
    <property type="entry name" value="Lectin_legB"/>
    <property type="match status" value="1"/>
</dbReference>
<dbReference type="PROSITE" id="PS00308">
    <property type="entry name" value="LECTIN_LEGUME_ALPHA"/>
    <property type="match status" value="1"/>
</dbReference>
<comment type="caution">
    <text evidence="4">The sequence shown here is derived from an EMBL/GenBank/DDBJ whole genome shotgun (WGS) entry which is preliminary data.</text>
</comment>
<dbReference type="PANTHER" id="PTHR32401:SF49">
    <property type="entry name" value="OS10G0129200 PROTEIN"/>
    <property type="match status" value="1"/>
</dbReference>
<dbReference type="CDD" id="cd06899">
    <property type="entry name" value="lectin_legume_LecRK_Arcelin_ConA"/>
    <property type="match status" value="1"/>
</dbReference>
<dbReference type="SUPFAM" id="SSF49899">
    <property type="entry name" value="Concanavalin A-like lectins/glucanases"/>
    <property type="match status" value="1"/>
</dbReference>
<accession>A0AAW1VS41</accession>
<dbReference type="Gene3D" id="2.60.120.200">
    <property type="match status" value="1"/>
</dbReference>
<proteinExistence type="inferred from homology"/>
<dbReference type="EMBL" id="JBEDUW010000011">
    <property type="protein sequence ID" value="KAK9907843.1"/>
    <property type="molecule type" value="Genomic_DNA"/>
</dbReference>